<evidence type="ECO:0000259" key="2">
    <source>
        <dbReference type="Pfam" id="PF24476"/>
    </source>
</evidence>
<feature type="domain" description="DUF7580" evidence="2">
    <location>
        <begin position="455"/>
        <end position="623"/>
    </location>
</feature>
<organism evidence="3 4">
    <name type="scientific">Fusarium floridanum</name>
    <dbReference type="NCBI Taxonomy" id="1325733"/>
    <lineage>
        <taxon>Eukaryota</taxon>
        <taxon>Fungi</taxon>
        <taxon>Dikarya</taxon>
        <taxon>Ascomycota</taxon>
        <taxon>Pezizomycotina</taxon>
        <taxon>Sordariomycetes</taxon>
        <taxon>Hypocreomycetidae</taxon>
        <taxon>Hypocreales</taxon>
        <taxon>Nectriaceae</taxon>
        <taxon>Fusarium</taxon>
        <taxon>Fusarium solani species complex</taxon>
    </lineage>
</organism>
<protein>
    <recommendedName>
        <fullName evidence="2">DUF7580 domain-containing protein</fullName>
    </recommendedName>
</protein>
<dbReference type="PANTHER" id="PTHR35186">
    <property type="entry name" value="ANK_REP_REGION DOMAIN-CONTAINING PROTEIN"/>
    <property type="match status" value="1"/>
</dbReference>
<comment type="caution">
    <text evidence="3">The sequence shown here is derived from an EMBL/GenBank/DDBJ whole genome shotgun (WGS) entry which is preliminary data.</text>
</comment>
<dbReference type="PANTHER" id="PTHR35186:SF4">
    <property type="entry name" value="PRION-INHIBITION AND PROPAGATION HELO DOMAIN-CONTAINING PROTEIN"/>
    <property type="match status" value="1"/>
</dbReference>
<evidence type="ECO:0000256" key="1">
    <source>
        <dbReference type="SAM" id="MobiDB-lite"/>
    </source>
</evidence>
<dbReference type="AlphaFoldDB" id="A0A428NU83"/>
<feature type="region of interest" description="Disordered" evidence="1">
    <location>
        <begin position="56"/>
        <end position="77"/>
    </location>
</feature>
<accession>A0A428NU83</accession>
<reference evidence="3 4" key="1">
    <citation type="submission" date="2017-06" db="EMBL/GenBank/DDBJ databases">
        <title>Comparative genomic analysis of Ambrosia Fusariam Clade fungi.</title>
        <authorList>
            <person name="Stajich J.E."/>
            <person name="Carrillo J."/>
            <person name="Kijimoto T."/>
            <person name="Eskalen A."/>
            <person name="O'Donnell K."/>
            <person name="Kasson M."/>
        </authorList>
    </citation>
    <scope>NUCLEOTIDE SEQUENCE [LARGE SCALE GENOMIC DNA]</scope>
    <source>
        <strain evidence="3 4">NRRL62606</strain>
    </source>
</reference>
<proteinExistence type="predicted"/>
<sequence>MTENSDDPAYQRLPPPRHNISHVTMGESSFGVLAPVTDSRSYHYTIHNNTCGPLGGKGPFPNEGDVPDRSSCNPSPHLATEYANASPCAELATSPSPTHQTSAKDFCPKLNYADETARIPMSPEQGQNIKDVASHIFRFYELACRWIDHLNSPKLQHVSEDAQRQRAIFLVELQALCDASIDDNQSHGTGAVYSVDTTSPVEQLQVELRSIHSKVINVLEKLTDCGEPPSIIHGSRRRASHFKTFILPDLRRIIQVLEDGNSIKNIQGLCLTINPLYSTDADVQTVLRKRSILTKASISLLQSLGTTCSAHGDHRVWLSLDAEGLDETVLKRAFFHIAFECPDDPDTTTSFRVESTFKEPETEPDCIPKARRRSTRLRLKDTTLAGVKPTRVTKSPSTPPGAGRQENLIRQVEREFCLARYRQRDGVEWTYKLAARFLTPIGNHEIFYPNSDRVLKEPIPLRTLVSRYKTTHDTRVLSAFDPTQRRRIGTSILRAFLQFGSANWLRKIWDMDHIFVYNMSMDEERVQYEPIVKTLVPRQMEGQSDLTTAERREMRITLGAMLIEVALAERYMENYLRHMRSQEDHFREYCRRTGKLGRLVAREVGSVYAGLVEDCVNAGGRGDFQDADDDNFNGEILKKIYQLENAQSKRAES</sequence>
<dbReference type="InterPro" id="IPR056002">
    <property type="entry name" value="DUF7580"/>
</dbReference>
<keyword evidence="4" id="KW-1185">Reference proteome</keyword>
<dbReference type="Pfam" id="PF24476">
    <property type="entry name" value="DUF7580"/>
    <property type="match status" value="1"/>
</dbReference>
<evidence type="ECO:0000313" key="3">
    <source>
        <dbReference type="EMBL" id="RSL44310.1"/>
    </source>
</evidence>
<dbReference type="EMBL" id="NKCL01001065">
    <property type="protein sequence ID" value="RSL44310.1"/>
    <property type="molecule type" value="Genomic_DNA"/>
</dbReference>
<evidence type="ECO:0000313" key="4">
    <source>
        <dbReference type="Proteomes" id="UP000287972"/>
    </source>
</evidence>
<dbReference type="Proteomes" id="UP000287972">
    <property type="component" value="Unassembled WGS sequence"/>
</dbReference>
<name>A0A428NU83_9HYPO</name>
<gene>
    <name evidence="3" type="ORF">CEP51_016243</name>
</gene>